<evidence type="ECO:0000256" key="9">
    <source>
        <dbReference type="ARBA" id="ARBA00022777"/>
    </source>
</evidence>
<dbReference type="RefSeq" id="WP_171320205.1">
    <property type="nucleotide sequence ID" value="NZ_VTXO01000001.1"/>
</dbReference>
<dbReference type="CDD" id="cd00082">
    <property type="entry name" value="HisKA"/>
    <property type="match status" value="1"/>
</dbReference>
<comment type="caution">
    <text evidence="16">The sequence shown here is derived from an EMBL/GenBank/DDBJ whole genome shotgun (WGS) entry which is preliminary data.</text>
</comment>
<keyword evidence="11 14" id="KW-1133">Transmembrane helix</keyword>
<keyword evidence="13 14" id="KW-0472">Membrane</keyword>
<evidence type="ECO:0000256" key="7">
    <source>
        <dbReference type="ARBA" id="ARBA00022692"/>
    </source>
</evidence>
<evidence type="ECO:0000256" key="10">
    <source>
        <dbReference type="ARBA" id="ARBA00022840"/>
    </source>
</evidence>
<dbReference type="SUPFAM" id="SSF47384">
    <property type="entry name" value="Homodimeric domain of signal transducing histidine kinase"/>
    <property type="match status" value="1"/>
</dbReference>
<keyword evidence="6" id="KW-0808">Transferase</keyword>
<keyword evidence="5" id="KW-0597">Phosphoprotein</keyword>
<dbReference type="InterPro" id="IPR003661">
    <property type="entry name" value="HisK_dim/P_dom"/>
</dbReference>
<comment type="catalytic activity">
    <reaction evidence="1">
        <text>ATP + protein L-histidine = ADP + protein N-phospho-L-histidine.</text>
        <dbReference type="EC" id="2.7.13.3"/>
    </reaction>
</comment>
<dbReference type="InterPro" id="IPR036890">
    <property type="entry name" value="HATPase_C_sf"/>
</dbReference>
<dbReference type="GO" id="GO:0005524">
    <property type="term" value="F:ATP binding"/>
    <property type="evidence" value="ECO:0007669"/>
    <property type="project" value="UniProtKB-KW"/>
</dbReference>
<evidence type="ECO:0000256" key="6">
    <source>
        <dbReference type="ARBA" id="ARBA00022679"/>
    </source>
</evidence>
<keyword evidence="10" id="KW-0067">ATP-binding</keyword>
<dbReference type="AlphaFoldDB" id="A0AAE5GMK8"/>
<dbReference type="SUPFAM" id="SSF55874">
    <property type="entry name" value="ATPase domain of HSP90 chaperone/DNA topoisomerase II/histidine kinase"/>
    <property type="match status" value="1"/>
</dbReference>
<keyword evidence="12" id="KW-0902">Two-component regulatory system</keyword>
<proteinExistence type="predicted"/>
<sequence length="431" mass="49271">MKRVSIKRDIYLYLFGLVISLTAIYGLMISQSYQIGLNESAKYGFLYELKLAETEFLATGKIPQSQSSTLQVYSDFNQIPAKFLQQFDWETFENDVIYEDYIANASGGYGEYLYAALHYVEAKNSYLYVVSQYDEAVYTELLSQSPPESVSKFNSAFLIVGALLLFVFLLIRLLIHRLTKPIITLSQWSQTLNLQETNKLEKFRYTEVDLLAKQLVESVKQQREAIEREEFFLRAASHELRTPVSIISASGEMLTRLSDSMTKGGQRAVARINRSVVTMQNLITTLLWMSRNQLDDLEIKEVDLEQLVQTILTNHQYLQDGKQVAIKVNASPQNSPVKLPNILVEIVLTNLIRNALQHTKQGAINIELSGSDVQVTNSLEDLESSSSEVSFGIGLILIERLCRHQEWKFEYHQETEFIARVSFQSHRSQSE</sequence>
<dbReference type="Pfam" id="PF00512">
    <property type="entry name" value="HisKA"/>
    <property type="match status" value="1"/>
</dbReference>
<organism evidence="16 17">
    <name type="scientific">Vibrio tubiashii</name>
    <dbReference type="NCBI Taxonomy" id="29498"/>
    <lineage>
        <taxon>Bacteria</taxon>
        <taxon>Pseudomonadati</taxon>
        <taxon>Pseudomonadota</taxon>
        <taxon>Gammaproteobacteria</taxon>
        <taxon>Vibrionales</taxon>
        <taxon>Vibrionaceae</taxon>
        <taxon>Vibrio</taxon>
        <taxon>Vibrio oreintalis group</taxon>
    </lineage>
</organism>
<keyword evidence="4" id="KW-1003">Cell membrane</keyword>
<dbReference type="EMBL" id="VTXO01000001">
    <property type="protein sequence ID" value="NOI79449.1"/>
    <property type="molecule type" value="Genomic_DNA"/>
</dbReference>
<dbReference type="Proteomes" id="UP000572722">
    <property type="component" value="Unassembled WGS sequence"/>
</dbReference>
<dbReference type="SMART" id="SM00388">
    <property type="entry name" value="HisKA"/>
    <property type="match status" value="1"/>
</dbReference>
<dbReference type="PROSITE" id="PS50109">
    <property type="entry name" value="HIS_KIN"/>
    <property type="match status" value="1"/>
</dbReference>
<evidence type="ECO:0000256" key="1">
    <source>
        <dbReference type="ARBA" id="ARBA00000085"/>
    </source>
</evidence>
<dbReference type="InterPro" id="IPR005467">
    <property type="entry name" value="His_kinase_dom"/>
</dbReference>
<evidence type="ECO:0000256" key="8">
    <source>
        <dbReference type="ARBA" id="ARBA00022741"/>
    </source>
</evidence>
<dbReference type="EC" id="2.7.13.3" evidence="3"/>
<comment type="subcellular location">
    <subcellularLocation>
        <location evidence="2">Cell membrane</location>
        <topology evidence="2">Multi-pass membrane protein</topology>
    </subcellularLocation>
</comment>
<evidence type="ECO:0000256" key="3">
    <source>
        <dbReference type="ARBA" id="ARBA00012438"/>
    </source>
</evidence>
<evidence type="ECO:0000256" key="4">
    <source>
        <dbReference type="ARBA" id="ARBA00022475"/>
    </source>
</evidence>
<keyword evidence="7 14" id="KW-0812">Transmembrane</keyword>
<dbReference type="InterPro" id="IPR050398">
    <property type="entry name" value="HssS/ArlS-like"/>
</dbReference>
<dbReference type="PANTHER" id="PTHR45528:SF1">
    <property type="entry name" value="SENSOR HISTIDINE KINASE CPXA"/>
    <property type="match status" value="1"/>
</dbReference>
<feature type="transmembrane region" description="Helical" evidence="14">
    <location>
        <begin position="156"/>
        <end position="175"/>
    </location>
</feature>
<dbReference type="GO" id="GO:0005886">
    <property type="term" value="C:plasma membrane"/>
    <property type="evidence" value="ECO:0007669"/>
    <property type="project" value="UniProtKB-SubCell"/>
</dbReference>
<evidence type="ECO:0000256" key="5">
    <source>
        <dbReference type="ARBA" id="ARBA00022553"/>
    </source>
</evidence>
<evidence type="ECO:0000259" key="15">
    <source>
        <dbReference type="PROSITE" id="PS50109"/>
    </source>
</evidence>
<protein>
    <recommendedName>
        <fullName evidence="3">histidine kinase</fullName>
        <ecNumber evidence="3">2.7.13.3</ecNumber>
    </recommendedName>
</protein>
<gene>
    <name evidence="16" type="ORF">F0237_02155</name>
</gene>
<evidence type="ECO:0000256" key="12">
    <source>
        <dbReference type="ARBA" id="ARBA00023012"/>
    </source>
</evidence>
<accession>A0AAE5GMK8</accession>
<keyword evidence="9 16" id="KW-0418">Kinase</keyword>
<feature type="transmembrane region" description="Helical" evidence="14">
    <location>
        <begin position="12"/>
        <end position="33"/>
    </location>
</feature>
<feature type="domain" description="Histidine kinase" evidence="15">
    <location>
        <begin position="235"/>
        <end position="431"/>
    </location>
</feature>
<evidence type="ECO:0000256" key="13">
    <source>
        <dbReference type="ARBA" id="ARBA00023136"/>
    </source>
</evidence>
<dbReference type="PANTHER" id="PTHR45528">
    <property type="entry name" value="SENSOR HISTIDINE KINASE CPXA"/>
    <property type="match status" value="1"/>
</dbReference>
<keyword evidence="8" id="KW-0547">Nucleotide-binding</keyword>
<evidence type="ECO:0000256" key="2">
    <source>
        <dbReference type="ARBA" id="ARBA00004651"/>
    </source>
</evidence>
<evidence type="ECO:0000256" key="11">
    <source>
        <dbReference type="ARBA" id="ARBA00022989"/>
    </source>
</evidence>
<dbReference type="GO" id="GO:0000155">
    <property type="term" value="F:phosphorelay sensor kinase activity"/>
    <property type="evidence" value="ECO:0007669"/>
    <property type="project" value="InterPro"/>
</dbReference>
<evidence type="ECO:0000313" key="16">
    <source>
        <dbReference type="EMBL" id="NOI79449.1"/>
    </source>
</evidence>
<name>A0AAE5GMK8_9VIBR</name>
<dbReference type="InterPro" id="IPR036097">
    <property type="entry name" value="HisK_dim/P_sf"/>
</dbReference>
<dbReference type="Gene3D" id="3.30.565.10">
    <property type="entry name" value="Histidine kinase-like ATPase, C-terminal domain"/>
    <property type="match status" value="1"/>
</dbReference>
<reference evidence="16 17" key="1">
    <citation type="submission" date="2019-08" db="EMBL/GenBank/DDBJ databases">
        <title>Draft genome sequencing and comparative genomics of hatchery-associated Vibrios.</title>
        <authorList>
            <person name="Kehlet-Delgado H."/>
            <person name="Mueller R.S."/>
        </authorList>
    </citation>
    <scope>NUCLEOTIDE SEQUENCE [LARGE SCALE GENOMIC DNA]</scope>
    <source>
        <strain evidence="16 17">01-65-5-1</strain>
    </source>
</reference>
<dbReference type="Gene3D" id="1.10.287.130">
    <property type="match status" value="1"/>
</dbReference>
<evidence type="ECO:0000256" key="14">
    <source>
        <dbReference type="SAM" id="Phobius"/>
    </source>
</evidence>
<evidence type="ECO:0000313" key="17">
    <source>
        <dbReference type="Proteomes" id="UP000572722"/>
    </source>
</evidence>